<dbReference type="InterPro" id="IPR033900">
    <property type="entry name" value="Gram_neg_porin_domain"/>
</dbReference>
<feature type="signal peptide" evidence="11">
    <location>
        <begin position="1"/>
        <end position="20"/>
    </location>
</feature>
<gene>
    <name evidence="13" type="ORF">ACFOFO_12245</name>
</gene>
<keyword evidence="14" id="KW-1185">Reference proteome</keyword>
<evidence type="ECO:0000256" key="9">
    <source>
        <dbReference type="ARBA" id="ARBA00023136"/>
    </source>
</evidence>
<sequence length="319" mass="33399">MTKNLLALAIFGAFAGAAQAQSNVAVYGAMDIGLIKATGETLAIGRGDNNKLGFKGTEDLGNGLSANFRIEMRFEPDTGTTESGGRRPLFQGRSVVGLSGPFGSIKLGRDLTAVQDPIGDFDPFGFQTVGSLDAILGNYSTDPSYAGSSGNRLSNGVYYSTPSMGGFQVNATLASKEGLNGGPQLNSNPYSLSATYANGPLATLVGVERSTAEDKFWTVSGAYRVGVANLIASYSRLNRAVGVKDTNWLVAADIAVGVGSVKVGYGQVKPENAGANKQVSLGYWHNLSKRTMLYTDATRRKPAVGDSSNAFDVGIHHTF</sequence>
<dbReference type="InterPro" id="IPR002299">
    <property type="entry name" value="Porin_Neis"/>
</dbReference>
<comment type="subcellular location">
    <subcellularLocation>
        <location evidence="1">Cell outer membrane</location>
        <topology evidence="1">Multi-pass membrane protein</topology>
    </subcellularLocation>
</comment>
<dbReference type="Proteomes" id="UP001595530">
    <property type="component" value="Unassembled WGS sequence"/>
</dbReference>
<keyword evidence="4" id="KW-1134">Transmembrane beta strand</keyword>
<comment type="caution">
    <text evidence="13">The sequence shown here is derived from an EMBL/GenBank/DDBJ whole genome shotgun (WGS) entry which is preliminary data.</text>
</comment>
<dbReference type="InterPro" id="IPR050298">
    <property type="entry name" value="Gram-neg_bact_OMP"/>
</dbReference>
<reference evidence="14" key="1">
    <citation type="journal article" date="2019" name="Int. J. Syst. Evol. Microbiol.">
        <title>The Global Catalogue of Microorganisms (GCM) 10K type strain sequencing project: providing services to taxonomists for standard genome sequencing and annotation.</title>
        <authorList>
            <consortium name="The Broad Institute Genomics Platform"/>
            <consortium name="The Broad Institute Genome Sequencing Center for Infectious Disease"/>
            <person name="Wu L."/>
            <person name="Ma J."/>
        </authorList>
    </citation>
    <scope>NUCLEOTIDE SEQUENCE [LARGE SCALE GENOMIC DNA]</scope>
    <source>
        <strain evidence="14">KCTC 42986</strain>
    </source>
</reference>
<evidence type="ECO:0000256" key="6">
    <source>
        <dbReference type="ARBA" id="ARBA00022729"/>
    </source>
</evidence>
<dbReference type="PANTHER" id="PTHR34501:SF9">
    <property type="entry name" value="MAJOR OUTER MEMBRANE PROTEIN P.IA"/>
    <property type="match status" value="1"/>
</dbReference>
<keyword evidence="9" id="KW-0472">Membrane</keyword>
<evidence type="ECO:0000256" key="8">
    <source>
        <dbReference type="ARBA" id="ARBA00023114"/>
    </source>
</evidence>
<organism evidence="13 14">
    <name type="scientific">Undibacterium arcticum</name>
    <dbReference type="NCBI Taxonomy" id="1762892"/>
    <lineage>
        <taxon>Bacteria</taxon>
        <taxon>Pseudomonadati</taxon>
        <taxon>Pseudomonadota</taxon>
        <taxon>Betaproteobacteria</taxon>
        <taxon>Burkholderiales</taxon>
        <taxon>Oxalobacteraceae</taxon>
        <taxon>Undibacterium</taxon>
    </lineage>
</organism>
<keyword evidence="6 11" id="KW-0732">Signal</keyword>
<evidence type="ECO:0000256" key="1">
    <source>
        <dbReference type="ARBA" id="ARBA00004571"/>
    </source>
</evidence>
<evidence type="ECO:0000256" key="5">
    <source>
        <dbReference type="ARBA" id="ARBA00022692"/>
    </source>
</evidence>
<evidence type="ECO:0000256" key="4">
    <source>
        <dbReference type="ARBA" id="ARBA00022452"/>
    </source>
</evidence>
<evidence type="ECO:0000256" key="7">
    <source>
        <dbReference type="ARBA" id="ARBA00023065"/>
    </source>
</evidence>
<feature type="chain" id="PRO_5045809115" evidence="11">
    <location>
        <begin position="21"/>
        <end position="319"/>
    </location>
</feature>
<name>A0ABV7F103_9BURK</name>
<dbReference type="EMBL" id="JBHRTP010000036">
    <property type="protein sequence ID" value="MFC3108723.1"/>
    <property type="molecule type" value="Genomic_DNA"/>
</dbReference>
<proteinExistence type="predicted"/>
<evidence type="ECO:0000313" key="14">
    <source>
        <dbReference type="Proteomes" id="UP001595530"/>
    </source>
</evidence>
<evidence type="ECO:0000256" key="10">
    <source>
        <dbReference type="ARBA" id="ARBA00023237"/>
    </source>
</evidence>
<dbReference type="CDD" id="cd00342">
    <property type="entry name" value="gram_neg_porins"/>
    <property type="match status" value="1"/>
</dbReference>
<dbReference type="SUPFAM" id="SSF56935">
    <property type="entry name" value="Porins"/>
    <property type="match status" value="1"/>
</dbReference>
<dbReference type="PRINTS" id="PR00184">
    <property type="entry name" value="NEISSPPORIN"/>
</dbReference>
<dbReference type="Pfam" id="PF13609">
    <property type="entry name" value="Porin_4"/>
    <property type="match status" value="1"/>
</dbReference>
<keyword evidence="5" id="KW-0812">Transmembrane</keyword>
<dbReference type="PANTHER" id="PTHR34501">
    <property type="entry name" value="PROTEIN YDDL-RELATED"/>
    <property type="match status" value="1"/>
</dbReference>
<comment type="subunit">
    <text evidence="2">Homotrimer.</text>
</comment>
<evidence type="ECO:0000256" key="2">
    <source>
        <dbReference type="ARBA" id="ARBA00011233"/>
    </source>
</evidence>
<feature type="domain" description="Porin" evidence="12">
    <location>
        <begin position="7"/>
        <end position="299"/>
    </location>
</feature>
<evidence type="ECO:0000256" key="3">
    <source>
        <dbReference type="ARBA" id="ARBA00022448"/>
    </source>
</evidence>
<keyword evidence="10" id="KW-0998">Cell outer membrane</keyword>
<evidence type="ECO:0000259" key="12">
    <source>
        <dbReference type="Pfam" id="PF13609"/>
    </source>
</evidence>
<dbReference type="RefSeq" id="WP_390323301.1">
    <property type="nucleotide sequence ID" value="NZ_JBHRTP010000036.1"/>
</dbReference>
<evidence type="ECO:0000256" key="11">
    <source>
        <dbReference type="SAM" id="SignalP"/>
    </source>
</evidence>
<accession>A0ABV7F103</accession>
<evidence type="ECO:0000313" key="13">
    <source>
        <dbReference type="EMBL" id="MFC3108723.1"/>
    </source>
</evidence>
<dbReference type="Gene3D" id="2.40.160.10">
    <property type="entry name" value="Porin"/>
    <property type="match status" value="1"/>
</dbReference>
<dbReference type="InterPro" id="IPR023614">
    <property type="entry name" value="Porin_dom_sf"/>
</dbReference>
<protein>
    <submittedName>
        <fullName evidence="13">Porin</fullName>
    </submittedName>
</protein>
<keyword evidence="8" id="KW-0626">Porin</keyword>
<keyword evidence="7" id="KW-0406">Ion transport</keyword>
<keyword evidence="3" id="KW-0813">Transport</keyword>